<feature type="region of interest" description="Disordered" evidence="3">
    <location>
        <begin position="373"/>
        <end position="404"/>
    </location>
</feature>
<feature type="compositionally biased region" description="Basic and acidic residues" evidence="3">
    <location>
        <begin position="26"/>
        <end position="35"/>
    </location>
</feature>
<evidence type="ECO:0000256" key="1">
    <source>
        <dbReference type="ARBA" id="ARBA00023054"/>
    </source>
</evidence>
<reference evidence="4 5" key="1">
    <citation type="submission" date="2021-06" db="EMBL/GenBank/DDBJ databases">
        <authorList>
            <person name="Palmer J.M."/>
        </authorList>
    </citation>
    <scope>NUCLEOTIDE SEQUENCE [LARGE SCALE GENOMIC DNA]</scope>
    <source>
        <strain evidence="4 5">AS_MEX2019</strain>
        <tissue evidence="4">Muscle</tissue>
    </source>
</reference>
<feature type="region of interest" description="Disordered" evidence="3">
    <location>
        <begin position="436"/>
        <end position="475"/>
    </location>
</feature>
<feature type="compositionally biased region" description="Basic and acidic residues" evidence="3">
    <location>
        <begin position="436"/>
        <end position="466"/>
    </location>
</feature>
<dbReference type="EMBL" id="JAHRIP010049980">
    <property type="protein sequence ID" value="MEQ2300630.1"/>
    <property type="molecule type" value="Genomic_DNA"/>
</dbReference>
<dbReference type="PANTHER" id="PTHR21549:SF0">
    <property type="entry name" value="COILED-COIL DOMAIN-CONTAINING PROTEIN 112"/>
    <property type="match status" value="1"/>
</dbReference>
<proteinExistence type="predicted"/>
<evidence type="ECO:0000313" key="4">
    <source>
        <dbReference type="EMBL" id="MEQ2300630.1"/>
    </source>
</evidence>
<dbReference type="InterPro" id="IPR039902">
    <property type="entry name" value="CCDC148/CCDC112"/>
</dbReference>
<feature type="compositionally biased region" description="Basic and acidic residues" evidence="3">
    <location>
        <begin position="373"/>
        <end position="398"/>
    </location>
</feature>
<organism evidence="4 5">
    <name type="scientific">Ameca splendens</name>
    <dbReference type="NCBI Taxonomy" id="208324"/>
    <lineage>
        <taxon>Eukaryota</taxon>
        <taxon>Metazoa</taxon>
        <taxon>Chordata</taxon>
        <taxon>Craniata</taxon>
        <taxon>Vertebrata</taxon>
        <taxon>Euteleostomi</taxon>
        <taxon>Actinopterygii</taxon>
        <taxon>Neopterygii</taxon>
        <taxon>Teleostei</taxon>
        <taxon>Neoteleostei</taxon>
        <taxon>Acanthomorphata</taxon>
        <taxon>Ovalentaria</taxon>
        <taxon>Atherinomorphae</taxon>
        <taxon>Cyprinodontiformes</taxon>
        <taxon>Goodeidae</taxon>
        <taxon>Ameca</taxon>
    </lineage>
</organism>
<name>A0ABV0Z432_9TELE</name>
<keyword evidence="5" id="KW-1185">Reference proteome</keyword>
<feature type="region of interest" description="Disordered" evidence="3">
    <location>
        <begin position="279"/>
        <end position="317"/>
    </location>
</feature>
<sequence>MAAIETARRDEKPPPVEEESCPVPSGRREEDGLDRQKVADFLREAETIRIQIGKLENKRPLTTLCRKTIGADVTNELEEYEKTLEKERTAQKMNLQKQLVKIHKDVQKFQRHLNDVTATPESIERLKEKASEVEGSINALKEERRSCFKEYLKEERTCSQEVTAYEKKTENWSLPFNSNPKLPAASALKTKPANRDLPAEVKALEDFLQKTEGPHGGWDQLDHQTFLRVWMKHSGRPSYRKEAKLYLPGKTQEQMQQHESWLQELLHLQHNKREAIRRWKTSKDQERQTKIQTQEAQNRERKVKSLSEQQQTEEERMEVARRLEVWKKEKERKEEEEAEQKLAKEIQRRRWETEKRRRQLEVKMTLEEHLRLRQEKEEEQKNRQREKEQREREEKQTEATKLIKSFSKRDLHKVMAKLHESQLREKEEEERRKRIATKLKEKIDGHVDRDPSRLVRPTRGWEERMKHTGPSGERPMLQMFHRAIPTWRQGL</sequence>
<evidence type="ECO:0000256" key="3">
    <source>
        <dbReference type="SAM" id="MobiDB-lite"/>
    </source>
</evidence>
<dbReference type="PANTHER" id="PTHR21549">
    <property type="entry name" value="MUTATED IN BLADDER CANCER 1"/>
    <property type="match status" value="1"/>
</dbReference>
<keyword evidence="1 2" id="KW-0175">Coiled coil</keyword>
<feature type="region of interest" description="Disordered" evidence="3">
    <location>
        <begin position="1"/>
        <end position="35"/>
    </location>
</feature>
<feature type="coiled-coil region" evidence="2">
    <location>
        <begin position="38"/>
        <end position="90"/>
    </location>
</feature>
<protein>
    <recommendedName>
        <fullName evidence="6">Coiled-coil domain-containing protein 112</fullName>
    </recommendedName>
</protein>
<evidence type="ECO:0000313" key="5">
    <source>
        <dbReference type="Proteomes" id="UP001469553"/>
    </source>
</evidence>
<accession>A0ABV0Z432</accession>
<gene>
    <name evidence="4" type="ORF">AMECASPLE_027681</name>
</gene>
<feature type="compositionally biased region" description="Basic and acidic residues" evidence="3">
    <location>
        <begin position="1"/>
        <end position="15"/>
    </location>
</feature>
<feature type="compositionally biased region" description="Basic and acidic residues" evidence="3">
    <location>
        <begin position="279"/>
        <end position="289"/>
    </location>
</feature>
<evidence type="ECO:0000256" key="2">
    <source>
        <dbReference type="SAM" id="Coils"/>
    </source>
</evidence>
<comment type="caution">
    <text evidence="4">The sequence shown here is derived from an EMBL/GenBank/DDBJ whole genome shotgun (WGS) entry which is preliminary data.</text>
</comment>
<dbReference type="Proteomes" id="UP001469553">
    <property type="component" value="Unassembled WGS sequence"/>
</dbReference>
<evidence type="ECO:0008006" key="6">
    <source>
        <dbReference type="Google" id="ProtNLM"/>
    </source>
</evidence>